<dbReference type="EMBL" id="NXLQ01000139">
    <property type="protein sequence ID" value="RDU59298.1"/>
    <property type="molecule type" value="Genomic_DNA"/>
</dbReference>
<gene>
    <name evidence="1" type="ORF">CQA53_11540</name>
</gene>
<accession>A0A3D8I2G5</accession>
<protein>
    <submittedName>
        <fullName evidence="1">Uncharacterized protein</fullName>
    </submittedName>
</protein>
<proteinExistence type="predicted"/>
<dbReference type="RefSeq" id="WP_147290059.1">
    <property type="nucleotide sequence ID" value="NZ_NXLQ01000139.1"/>
</dbReference>
<evidence type="ECO:0000313" key="2">
    <source>
        <dbReference type="Proteomes" id="UP000256379"/>
    </source>
</evidence>
<keyword evidence="2" id="KW-1185">Reference proteome</keyword>
<dbReference type="AlphaFoldDB" id="A0A3D8I2G5"/>
<sequence>MGKRIKISAYSIFGSPIKGLKHSIVLDLELYANIRTLSCSEEEENGIYIFDIPDDIDIFAKVFVRLSSQVEIDIPFSLNHYKRVALCDRPHFLHPTCSQINLLAVMLDNSKAVPYTFNIQREADEAIGIIKAYKANKDGIFPHDTHALSYPNNEIYTIDLEQEIQLRAFIYEKQKTYMEKVVDETTQVEPPHKLQQGNVTKILDTEQSLQSNDNIRWAFKIVNGSYHSSDKKHTRGHSMPPLQTQFITASSINKEYKYTKTDITKTNLPQLIDERNGYYVVMNEKGLSINIKLKDLFSDDVLQSLVNKNIIFFAYNESDGIKKSTDSKINAYHVYSDTGKGSSRKVTKDRVTSIELK</sequence>
<evidence type="ECO:0000313" key="1">
    <source>
        <dbReference type="EMBL" id="RDU59298.1"/>
    </source>
</evidence>
<feature type="non-terminal residue" evidence="1">
    <location>
        <position position="357"/>
    </location>
</feature>
<dbReference type="Proteomes" id="UP000256379">
    <property type="component" value="Unassembled WGS sequence"/>
</dbReference>
<reference evidence="1 2" key="1">
    <citation type="submission" date="2018-04" db="EMBL/GenBank/DDBJ databases">
        <title>Novel Campyloabacter and Helicobacter Species and Strains.</title>
        <authorList>
            <person name="Mannion A.J."/>
            <person name="Shen Z."/>
            <person name="Fox J.G."/>
        </authorList>
    </citation>
    <scope>NUCLEOTIDE SEQUENCE [LARGE SCALE GENOMIC DNA]</scope>
    <source>
        <strain evidence="1 2">MIT 17-337</strain>
    </source>
</reference>
<name>A0A3D8I2G5_9HELI</name>
<comment type="caution">
    <text evidence="1">The sequence shown here is derived from an EMBL/GenBank/DDBJ whole genome shotgun (WGS) entry which is preliminary data.</text>
</comment>
<organism evidence="1 2">
    <name type="scientific">Helicobacter didelphidarum</name>
    <dbReference type="NCBI Taxonomy" id="2040648"/>
    <lineage>
        <taxon>Bacteria</taxon>
        <taxon>Pseudomonadati</taxon>
        <taxon>Campylobacterota</taxon>
        <taxon>Epsilonproteobacteria</taxon>
        <taxon>Campylobacterales</taxon>
        <taxon>Helicobacteraceae</taxon>
        <taxon>Helicobacter</taxon>
    </lineage>
</organism>